<keyword evidence="9 11" id="KW-0663">Pyridoxal phosphate</keyword>
<evidence type="ECO:0000256" key="7">
    <source>
        <dbReference type="ARBA" id="ARBA00022605"/>
    </source>
</evidence>
<comment type="subcellular location">
    <subcellularLocation>
        <location evidence="2 11">Cytoplasm</location>
    </subcellularLocation>
</comment>
<evidence type="ECO:0000256" key="4">
    <source>
        <dbReference type="ARBA" id="ARBA00011738"/>
    </source>
</evidence>
<dbReference type="InterPro" id="IPR019798">
    <property type="entry name" value="Ser_HO-MeTrfase_PLP_BS"/>
</dbReference>
<dbReference type="GO" id="GO:0005829">
    <property type="term" value="C:cytosol"/>
    <property type="evidence" value="ECO:0007669"/>
    <property type="project" value="TreeGrafter"/>
</dbReference>
<proteinExistence type="inferred from homology"/>
<dbReference type="EC" id="2.1.2.1" evidence="11"/>
<dbReference type="FunFam" id="3.40.640.10:FF:000001">
    <property type="entry name" value="Serine hydroxymethyltransferase"/>
    <property type="match status" value="1"/>
</dbReference>
<comment type="pathway">
    <text evidence="11">Amino-acid biosynthesis; glycine biosynthesis; glycine from L-serine: step 1/1.</text>
</comment>
<comment type="similarity">
    <text evidence="3 11">Belongs to the SHMT family.</text>
</comment>
<feature type="binding site" evidence="11">
    <location>
        <begin position="123"/>
        <end position="125"/>
    </location>
    <ligand>
        <name>(6S)-5,6,7,8-tetrahydrofolate</name>
        <dbReference type="ChEBI" id="CHEBI:57453"/>
    </ligand>
</feature>
<evidence type="ECO:0000259" key="14">
    <source>
        <dbReference type="Pfam" id="PF00464"/>
    </source>
</evidence>
<dbReference type="InterPro" id="IPR049943">
    <property type="entry name" value="Ser_HO-MeTrfase-like"/>
</dbReference>
<accession>A0A1M4ZHJ5</accession>
<dbReference type="GO" id="GO:0004372">
    <property type="term" value="F:glycine hydroxymethyltransferase activity"/>
    <property type="evidence" value="ECO:0007669"/>
    <property type="project" value="UniProtKB-UniRule"/>
</dbReference>
<dbReference type="NCBIfam" id="NF000586">
    <property type="entry name" value="PRK00011.1"/>
    <property type="match status" value="1"/>
</dbReference>
<feature type="domain" description="Serine hydroxymethyltransferase-like" evidence="14">
    <location>
        <begin position="6"/>
        <end position="382"/>
    </location>
</feature>
<dbReference type="AlphaFoldDB" id="A0A1M4ZHJ5"/>
<dbReference type="InterPro" id="IPR015422">
    <property type="entry name" value="PyrdxlP-dep_Trfase_small"/>
</dbReference>
<dbReference type="SUPFAM" id="SSF53383">
    <property type="entry name" value="PLP-dependent transferases"/>
    <property type="match status" value="1"/>
</dbReference>
<comment type="function">
    <text evidence="10">Catalyzes the reversible interconversion of serine and glycine with tetrahydrofolate (THF) serving as the one-carbon carrier. This reaction serves as the major source of one-carbon groups required for the biosynthesis of purines, thymidylate, methionine, and other important biomolecules. Also exhibits THF-independent aldolase activity toward beta-hydroxyamino acids, producing glycine and aldehydes, via a retro-aldol mechanism. Thus, is able to catalyze the cleavage of L-allo-threonine.</text>
</comment>
<evidence type="ECO:0000256" key="10">
    <source>
        <dbReference type="ARBA" id="ARBA00054606"/>
    </source>
</evidence>
<dbReference type="PANTHER" id="PTHR11680">
    <property type="entry name" value="SERINE HYDROXYMETHYLTRANSFERASE"/>
    <property type="match status" value="1"/>
</dbReference>
<dbReference type="HAMAP" id="MF_00051">
    <property type="entry name" value="SHMT"/>
    <property type="match status" value="1"/>
</dbReference>
<reference evidence="15 16" key="1">
    <citation type="submission" date="2016-11" db="EMBL/GenBank/DDBJ databases">
        <authorList>
            <person name="Jaros S."/>
            <person name="Januszkiewicz K."/>
            <person name="Wedrychowicz H."/>
        </authorList>
    </citation>
    <scope>NUCLEOTIDE SEQUENCE [LARGE SCALE GENOMIC DNA]</scope>
    <source>
        <strain evidence="15 16">DSM 2631</strain>
    </source>
</reference>
<comment type="catalytic activity">
    <reaction evidence="11">
        <text>(6R)-5,10-methylene-5,6,7,8-tetrahydrofolate + glycine + H2O = (6S)-5,6,7,8-tetrahydrofolate + L-serine</text>
        <dbReference type="Rhea" id="RHEA:15481"/>
        <dbReference type="ChEBI" id="CHEBI:15377"/>
        <dbReference type="ChEBI" id="CHEBI:15636"/>
        <dbReference type="ChEBI" id="CHEBI:33384"/>
        <dbReference type="ChEBI" id="CHEBI:57305"/>
        <dbReference type="ChEBI" id="CHEBI:57453"/>
        <dbReference type="EC" id="2.1.2.1"/>
    </reaction>
</comment>
<dbReference type="Gene3D" id="3.40.640.10">
    <property type="entry name" value="Type I PLP-dependent aspartate aminotransferase-like (Major domain)"/>
    <property type="match status" value="1"/>
</dbReference>
<evidence type="ECO:0000256" key="13">
    <source>
        <dbReference type="SAM" id="Coils"/>
    </source>
</evidence>
<dbReference type="InterPro" id="IPR001085">
    <property type="entry name" value="Ser_HO-MeTrfase"/>
</dbReference>
<evidence type="ECO:0000256" key="8">
    <source>
        <dbReference type="ARBA" id="ARBA00022679"/>
    </source>
</evidence>
<dbReference type="Pfam" id="PF00464">
    <property type="entry name" value="SHMT"/>
    <property type="match status" value="1"/>
</dbReference>
<dbReference type="Proteomes" id="UP000184035">
    <property type="component" value="Unassembled WGS sequence"/>
</dbReference>
<dbReference type="GO" id="GO:0030170">
    <property type="term" value="F:pyridoxal phosphate binding"/>
    <property type="evidence" value="ECO:0007669"/>
    <property type="project" value="UniProtKB-UniRule"/>
</dbReference>
<dbReference type="GO" id="GO:0032259">
    <property type="term" value="P:methylation"/>
    <property type="evidence" value="ECO:0007669"/>
    <property type="project" value="UniProtKB-KW"/>
</dbReference>
<name>A0A1M4ZHJ5_9CLOT</name>
<feature type="binding site" evidence="11">
    <location>
        <begin position="351"/>
        <end position="353"/>
    </location>
    <ligand>
        <name>(6S)-5,6,7,8-tetrahydrofolate</name>
        <dbReference type="ChEBI" id="CHEBI:57453"/>
    </ligand>
</feature>
<feature type="modified residue" description="N6-(pyridoxal phosphate)lysine" evidence="11 12">
    <location>
        <position position="228"/>
    </location>
</feature>
<dbReference type="GO" id="GO:0035999">
    <property type="term" value="P:tetrahydrofolate interconversion"/>
    <property type="evidence" value="ECO:0007669"/>
    <property type="project" value="UniProtKB-UniRule"/>
</dbReference>
<dbReference type="InterPro" id="IPR015424">
    <property type="entry name" value="PyrdxlP-dep_Trfase"/>
</dbReference>
<keyword evidence="16" id="KW-1185">Reference proteome</keyword>
<evidence type="ECO:0000256" key="6">
    <source>
        <dbReference type="ARBA" id="ARBA00022563"/>
    </source>
</evidence>
<keyword evidence="13" id="KW-0175">Coiled coil</keyword>
<feature type="site" description="Plays an important role in substrate specificity" evidence="11">
    <location>
        <position position="227"/>
    </location>
</feature>
<evidence type="ECO:0000313" key="16">
    <source>
        <dbReference type="Proteomes" id="UP000184035"/>
    </source>
</evidence>
<dbReference type="InterPro" id="IPR015421">
    <property type="entry name" value="PyrdxlP-dep_Trfase_major"/>
</dbReference>
<dbReference type="GO" id="GO:0019264">
    <property type="term" value="P:glycine biosynthetic process from serine"/>
    <property type="evidence" value="ECO:0007669"/>
    <property type="project" value="UniProtKB-UniRule"/>
</dbReference>
<dbReference type="PROSITE" id="PS00096">
    <property type="entry name" value="SHMT"/>
    <property type="match status" value="1"/>
</dbReference>
<evidence type="ECO:0000256" key="5">
    <source>
        <dbReference type="ARBA" id="ARBA00022490"/>
    </source>
</evidence>
<dbReference type="PANTHER" id="PTHR11680:SF35">
    <property type="entry name" value="SERINE HYDROXYMETHYLTRANSFERASE 1"/>
    <property type="match status" value="1"/>
</dbReference>
<keyword evidence="5 11" id="KW-0963">Cytoplasm</keyword>
<dbReference type="InterPro" id="IPR039429">
    <property type="entry name" value="SHMT-like_dom"/>
</dbReference>
<evidence type="ECO:0000256" key="3">
    <source>
        <dbReference type="ARBA" id="ARBA00006376"/>
    </source>
</evidence>
<evidence type="ECO:0000256" key="12">
    <source>
        <dbReference type="PIRSR" id="PIRSR000412-50"/>
    </source>
</evidence>
<dbReference type="EMBL" id="FQVM01000047">
    <property type="protein sequence ID" value="SHF17277.1"/>
    <property type="molecule type" value="Genomic_DNA"/>
</dbReference>
<dbReference type="CDD" id="cd00378">
    <property type="entry name" value="SHMT"/>
    <property type="match status" value="1"/>
</dbReference>
<evidence type="ECO:0000256" key="9">
    <source>
        <dbReference type="ARBA" id="ARBA00022898"/>
    </source>
</evidence>
<dbReference type="STRING" id="1533.SAMN05443638_1475"/>
<dbReference type="UniPathway" id="UPA00193"/>
<gene>
    <name evidence="11" type="primary">glyA</name>
    <name evidence="15" type="ORF">SAMN05443638_1475</name>
</gene>
<evidence type="ECO:0000313" key="15">
    <source>
        <dbReference type="EMBL" id="SHF17277.1"/>
    </source>
</evidence>
<evidence type="ECO:0000256" key="11">
    <source>
        <dbReference type="HAMAP-Rule" id="MF_00051"/>
    </source>
</evidence>
<keyword evidence="7 11" id="KW-0028">Amino-acid biosynthesis</keyword>
<feature type="binding site" evidence="11">
    <location>
        <position position="119"/>
    </location>
    <ligand>
        <name>(6S)-5,6,7,8-tetrahydrofolate</name>
        <dbReference type="ChEBI" id="CHEBI:57453"/>
    </ligand>
</feature>
<organism evidence="15 16">
    <name type="scientific">Clostridium fallax</name>
    <dbReference type="NCBI Taxonomy" id="1533"/>
    <lineage>
        <taxon>Bacteria</taxon>
        <taxon>Bacillati</taxon>
        <taxon>Bacillota</taxon>
        <taxon>Clostridia</taxon>
        <taxon>Eubacteriales</taxon>
        <taxon>Clostridiaceae</taxon>
        <taxon>Clostridium</taxon>
    </lineage>
</organism>
<sequence length="411" mass="45594">MDFKNLEKIDNEIYQLVQKELHREENGIELIASENFTSKAVMEAMGSYLTNKYAEGYPNKRYYGGCYVVDDVEELARERAKKLFSAEHANVQPHSGSQANMAVYFSVLKPGDTVLGMDLSHGGHLTHGSSVNFSGKLFNFVSYGVNEDTERIDYEEVRRIALESKPKLIVAGASAYSREIDFKKFREIADEVSALLMVDMAHIAGLVAAGLHQSPVPYADFVTSTTHKTLRGPRGGLILCKEKYAKDIDKSIFPGMQGGPLMHVIAGKAVCFKEALEKDFKDYMLNVLENSKALGNYLIEKGFKLVSDGTDNHLILVDLNNKDITGKDAEIILDSVGITVNKNTVPKEARSPFITSGIRIGTAAVTTRGFDKKDMKEIAEIISLVIDKKEEAIEEAKDRVKILCGKHPLYK</sequence>
<dbReference type="Gene3D" id="3.90.1150.10">
    <property type="entry name" value="Aspartate Aminotransferase, domain 1"/>
    <property type="match status" value="1"/>
</dbReference>
<dbReference type="OrthoDB" id="9803846at2"/>
<dbReference type="PIRSF" id="PIRSF000412">
    <property type="entry name" value="SHMT"/>
    <property type="match status" value="1"/>
</dbReference>
<dbReference type="GO" id="GO:0008168">
    <property type="term" value="F:methyltransferase activity"/>
    <property type="evidence" value="ECO:0007669"/>
    <property type="project" value="UniProtKB-KW"/>
</dbReference>
<evidence type="ECO:0000256" key="1">
    <source>
        <dbReference type="ARBA" id="ARBA00001933"/>
    </source>
</evidence>
<comment type="pathway">
    <text evidence="11">One-carbon metabolism; tetrahydrofolate interconversion.</text>
</comment>
<feature type="binding site" evidence="11">
    <location>
        <position position="242"/>
    </location>
    <ligand>
        <name>(6S)-5,6,7,8-tetrahydrofolate</name>
        <dbReference type="ChEBI" id="CHEBI:57453"/>
    </ligand>
</feature>
<dbReference type="UniPathway" id="UPA00288">
    <property type="reaction ID" value="UER01023"/>
</dbReference>
<keyword evidence="6 11" id="KW-0554">One-carbon metabolism</keyword>
<evidence type="ECO:0000256" key="2">
    <source>
        <dbReference type="ARBA" id="ARBA00004496"/>
    </source>
</evidence>
<protein>
    <recommendedName>
        <fullName evidence="11">Serine hydroxymethyltransferase</fullName>
        <shortName evidence="11">SHMT</shortName>
        <shortName evidence="11">Serine methylase</shortName>
        <ecNumber evidence="11">2.1.2.1</ecNumber>
    </recommendedName>
</protein>
<keyword evidence="8 11" id="KW-0808">Transferase</keyword>
<feature type="coiled-coil region" evidence="13">
    <location>
        <begin position="379"/>
        <end position="406"/>
    </location>
</feature>
<dbReference type="RefSeq" id="WP_072897854.1">
    <property type="nucleotide sequence ID" value="NZ_FQVM01000047.1"/>
</dbReference>
<comment type="subunit">
    <text evidence="4 11">Homodimer.</text>
</comment>
<comment type="cofactor">
    <cofactor evidence="1 11 12">
        <name>pyridoxal 5'-phosphate</name>
        <dbReference type="ChEBI" id="CHEBI:597326"/>
    </cofactor>
</comment>
<keyword evidence="15" id="KW-0489">Methyltransferase</keyword>